<keyword evidence="7 14" id="KW-0479">Metal-binding</keyword>
<dbReference type="InterPro" id="IPR017972">
    <property type="entry name" value="Cyt_P450_CS"/>
</dbReference>
<dbReference type="PRINTS" id="PR00385">
    <property type="entry name" value="P450"/>
</dbReference>
<evidence type="ECO:0000256" key="9">
    <source>
        <dbReference type="ARBA" id="ARBA00022848"/>
    </source>
</evidence>
<sequence>MLSIILLTIIVILLVILAENSRRWNRKNLPPGPFPWPFIGNQSLLRRLTREMGCQHLAFWELARRYRSDLIMLRLGAHDVVVVSGNKAVQKLLNSDDFTGRPWNEFIKLRNMGVRKGITMSDGPEWKDVRSWVIRTLRTLGFGKRKMSDLINDELVQILENLKDGGVKRMKPLIAPAVINVLWTLTTGKRLHEGSRLQYFNELMERRTRVFDMVGGVLSTFPWIRYIAPETSGYNLLVTVNNELKSFLMEAINDHKKKYVPGSETDLIDMFLDEMYNEKGSKSVFTDDQLVMILLDLFIAGLTTTATSLDFLLLHMIVYQDVQRKVKEEIATNIGSDKLPELEDKSKLPYTEAVITEVQRMWAVTPIIGPRRTFEDTSLESYSIPKDTPILVNLYSVHMDPELFPNPCEFKPERFLKNGIYQPDENVLAFGKGKRRCPGEALARSALFLIFIGIMQKYTLLPVPNQGPTIVEAIPGLTLSPKEYEVYRVGNNLLQINIHEYRS</sequence>
<keyword evidence="18" id="KW-1185">Reference proteome</keyword>
<dbReference type="EMBL" id="JAIFRP010004522">
    <property type="protein sequence ID" value="KAK2574915.1"/>
    <property type="molecule type" value="Genomic_DNA"/>
</dbReference>
<evidence type="ECO:0000256" key="3">
    <source>
        <dbReference type="ARBA" id="ARBA00004174"/>
    </source>
</evidence>
<dbReference type="PANTHER" id="PTHR24300">
    <property type="entry name" value="CYTOCHROME P450 508A4-RELATED"/>
    <property type="match status" value="1"/>
</dbReference>
<dbReference type="GO" id="GO:0008395">
    <property type="term" value="F:steroid hydroxylase activity"/>
    <property type="evidence" value="ECO:0007669"/>
    <property type="project" value="TreeGrafter"/>
</dbReference>
<dbReference type="GO" id="GO:0020037">
    <property type="term" value="F:heme binding"/>
    <property type="evidence" value="ECO:0007669"/>
    <property type="project" value="InterPro"/>
</dbReference>
<evidence type="ECO:0000256" key="5">
    <source>
        <dbReference type="ARBA" id="ARBA00010617"/>
    </source>
</evidence>
<comment type="function">
    <text evidence="2">May be involved in the metabolism of insect hormones and in the breakdown of synthetic insecticides.</text>
</comment>
<feature type="signal peptide" evidence="16">
    <location>
        <begin position="1"/>
        <end position="18"/>
    </location>
</feature>
<dbReference type="PRINTS" id="PR00463">
    <property type="entry name" value="EP450I"/>
</dbReference>
<keyword evidence="11 14" id="KW-0408">Iron</keyword>
<evidence type="ECO:0000256" key="15">
    <source>
        <dbReference type="RuleBase" id="RU000461"/>
    </source>
</evidence>
<accession>A0AAD9R8Q0</accession>
<evidence type="ECO:0000313" key="17">
    <source>
        <dbReference type="EMBL" id="KAK2574915.1"/>
    </source>
</evidence>
<dbReference type="InterPro" id="IPR036396">
    <property type="entry name" value="Cyt_P450_sf"/>
</dbReference>
<evidence type="ECO:0000256" key="14">
    <source>
        <dbReference type="PIRSR" id="PIRSR602401-1"/>
    </source>
</evidence>
<dbReference type="GO" id="GO:0006082">
    <property type="term" value="P:organic acid metabolic process"/>
    <property type="evidence" value="ECO:0007669"/>
    <property type="project" value="TreeGrafter"/>
</dbReference>
<keyword evidence="16" id="KW-0732">Signal</keyword>
<keyword evidence="8" id="KW-0256">Endoplasmic reticulum</keyword>
<dbReference type="AlphaFoldDB" id="A0AAD9R8Q0"/>
<feature type="binding site" description="axial binding residue" evidence="14">
    <location>
        <position position="437"/>
    </location>
    <ligand>
        <name>heme</name>
        <dbReference type="ChEBI" id="CHEBI:30413"/>
    </ligand>
    <ligandPart>
        <name>Fe</name>
        <dbReference type="ChEBI" id="CHEBI:18248"/>
    </ligandPart>
</feature>
<dbReference type="InterPro" id="IPR001128">
    <property type="entry name" value="Cyt_P450"/>
</dbReference>
<protein>
    <recommendedName>
        <fullName evidence="19">Cytochrome P450 305a1</fullName>
    </recommendedName>
</protein>
<evidence type="ECO:0000256" key="8">
    <source>
        <dbReference type="ARBA" id="ARBA00022824"/>
    </source>
</evidence>
<evidence type="ECO:0000256" key="12">
    <source>
        <dbReference type="ARBA" id="ARBA00023033"/>
    </source>
</evidence>
<evidence type="ECO:0000256" key="13">
    <source>
        <dbReference type="ARBA" id="ARBA00023136"/>
    </source>
</evidence>
<dbReference type="InterPro" id="IPR050182">
    <property type="entry name" value="Cytochrome_P450_fam2"/>
</dbReference>
<evidence type="ECO:0000256" key="2">
    <source>
        <dbReference type="ARBA" id="ARBA00003690"/>
    </source>
</evidence>
<keyword evidence="13" id="KW-0472">Membrane</keyword>
<dbReference type="GO" id="GO:0005506">
    <property type="term" value="F:iron ion binding"/>
    <property type="evidence" value="ECO:0007669"/>
    <property type="project" value="InterPro"/>
</dbReference>
<name>A0AAD9R8Q0_9HYME</name>
<feature type="chain" id="PRO_5042288631" description="Cytochrome P450 305a1" evidence="16">
    <location>
        <begin position="19"/>
        <end position="503"/>
    </location>
</feature>
<evidence type="ECO:0000256" key="10">
    <source>
        <dbReference type="ARBA" id="ARBA00023002"/>
    </source>
</evidence>
<dbReference type="Gene3D" id="1.10.630.10">
    <property type="entry name" value="Cytochrome P450"/>
    <property type="match status" value="1"/>
</dbReference>
<keyword evidence="9" id="KW-0492">Microsome</keyword>
<dbReference type="Pfam" id="PF00067">
    <property type="entry name" value="p450"/>
    <property type="match status" value="1"/>
</dbReference>
<dbReference type="GO" id="GO:0016712">
    <property type="term" value="F:oxidoreductase activity, acting on paired donors, with incorporation or reduction of molecular oxygen, reduced flavin or flavoprotein as one donor, and incorporation of one atom of oxygen"/>
    <property type="evidence" value="ECO:0007669"/>
    <property type="project" value="TreeGrafter"/>
</dbReference>
<comment type="caution">
    <text evidence="17">The sequence shown here is derived from an EMBL/GenBank/DDBJ whole genome shotgun (WGS) entry which is preliminary data.</text>
</comment>
<dbReference type="InterPro" id="IPR002401">
    <property type="entry name" value="Cyt_P450_E_grp-I"/>
</dbReference>
<reference evidence="17" key="1">
    <citation type="submission" date="2021-08" db="EMBL/GenBank/DDBJ databases">
        <authorList>
            <person name="Misof B."/>
            <person name="Oliver O."/>
            <person name="Podsiadlowski L."/>
            <person name="Donath A."/>
            <person name="Peters R."/>
            <person name="Mayer C."/>
            <person name="Rust J."/>
            <person name="Gunkel S."/>
            <person name="Lesny P."/>
            <person name="Martin S."/>
            <person name="Oeyen J.P."/>
            <person name="Petersen M."/>
            <person name="Panagiotis P."/>
            <person name="Wilbrandt J."/>
            <person name="Tanja T."/>
        </authorList>
    </citation>
    <scope>NUCLEOTIDE SEQUENCE</scope>
    <source>
        <strain evidence="17">GBR_01_08_01A</strain>
        <tissue evidence="17">Thorax + abdomen</tissue>
    </source>
</reference>
<proteinExistence type="inferred from homology"/>
<reference evidence="17" key="2">
    <citation type="journal article" date="2023" name="Commun. Biol.">
        <title>Intrasexual cuticular hydrocarbon dimorphism in a wasp sheds light on hydrocarbon biosynthesis genes in Hymenoptera.</title>
        <authorList>
            <person name="Moris V.C."/>
            <person name="Podsiadlowski L."/>
            <person name="Martin S."/>
            <person name="Oeyen J.P."/>
            <person name="Donath A."/>
            <person name="Petersen M."/>
            <person name="Wilbrandt J."/>
            <person name="Misof B."/>
            <person name="Liedtke D."/>
            <person name="Thamm M."/>
            <person name="Scheiner R."/>
            <person name="Schmitt T."/>
            <person name="Niehuis O."/>
        </authorList>
    </citation>
    <scope>NUCLEOTIDE SEQUENCE</scope>
    <source>
        <strain evidence="17">GBR_01_08_01A</strain>
    </source>
</reference>
<dbReference type="Proteomes" id="UP001258017">
    <property type="component" value="Unassembled WGS sequence"/>
</dbReference>
<dbReference type="SUPFAM" id="SSF48264">
    <property type="entry name" value="Cytochrome P450"/>
    <property type="match status" value="1"/>
</dbReference>
<evidence type="ECO:0000256" key="16">
    <source>
        <dbReference type="SAM" id="SignalP"/>
    </source>
</evidence>
<evidence type="ECO:0000256" key="1">
    <source>
        <dbReference type="ARBA" id="ARBA00001971"/>
    </source>
</evidence>
<comment type="similarity">
    <text evidence="5 15">Belongs to the cytochrome P450 family.</text>
</comment>
<gene>
    <name evidence="17" type="ORF">KPH14_002606</name>
</gene>
<evidence type="ECO:0000313" key="18">
    <source>
        <dbReference type="Proteomes" id="UP001258017"/>
    </source>
</evidence>
<dbReference type="PROSITE" id="PS00086">
    <property type="entry name" value="CYTOCHROME_P450"/>
    <property type="match status" value="1"/>
</dbReference>
<comment type="cofactor">
    <cofactor evidence="1 14">
        <name>heme</name>
        <dbReference type="ChEBI" id="CHEBI:30413"/>
    </cofactor>
</comment>
<evidence type="ECO:0000256" key="6">
    <source>
        <dbReference type="ARBA" id="ARBA00022617"/>
    </source>
</evidence>
<keyword evidence="10 15" id="KW-0560">Oxidoreductase</keyword>
<comment type="subcellular location">
    <subcellularLocation>
        <location evidence="4">Endoplasmic reticulum membrane</location>
        <topology evidence="4">Peripheral membrane protein</topology>
    </subcellularLocation>
    <subcellularLocation>
        <location evidence="3">Microsome membrane</location>
        <topology evidence="3">Peripheral membrane protein</topology>
    </subcellularLocation>
</comment>
<evidence type="ECO:0000256" key="11">
    <source>
        <dbReference type="ARBA" id="ARBA00023004"/>
    </source>
</evidence>
<evidence type="ECO:0000256" key="7">
    <source>
        <dbReference type="ARBA" id="ARBA00022723"/>
    </source>
</evidence>
<keyword evidence="12 15" id="KW-0503">Monooxygenase</keyword>
<dbReference type="GO" id="GO:0005789">
    <property type="term" value="C:endoplasmic reticulum membrane"/>
    <property type="evidence" value="ECO:0007669"/>
    <property type="project" value="UniProtKB-SubCell"/>
</dbReference>
<dbReference type="FunFam" id="1.10.630.10:FF:000238">
    <property type="entry name" value="Cytochrome P450 2A6"/>
    <property type="match status" value="1"/>
</dbReference>
<evidence type="ECO:0008006" key="19">
    <source>
        <dbReference type="Google" id="ProtNLM"/>
    </source>
</evidence>
<evidence type="ECO:0000256" key="4">
    <source>
        <dbReference type="ARBA" id="ARBA00004406"/>
    </source>
</evidence>
<organism evidence="17 18">
    <name type="scientific">Odynerus spinipes</name>
    <dbReference type="NCBI Taxonomy" id="1348599"/>
    <lineage>
        <taxon>Eukaryota</taxon>
        <taxon>Metazoa</taxon>
        <taxon>Ecdysozoa</taxon>
        <taxon>Arthropoda</taxon>
        <taxon>Hexapoda</taxon>
        <taxon>Insecta</taxon>
        <taxon>Pterygota</taxon>
        <taxon>Neoptera</taxon>
        <taxon>Endopterygota</taxon>
        <taxon>Hymenoptera</taxon>
        <taxon>Apocrita</taxon>
        <taxon>Aculeata</taxon>
        <taxon>Vespoidea</taxon>
        <taxon>Vespidae</taxon>
        <taxon>Eumeninae</taxon>
        <taxon>Odynerus</taxon>
    </lineage>
</organism>
<dbReference type="CDD" id="cd20651">
    <property type="entry name" value="CYP15A1-like"/>
    <property type="match status" value="1"/>
</dbReference>
<keyword evidence="6 14" id="KW-0349">Heme</keyword>
<dbReference type="PANTHER" id="PTHR24300:SF376">
    <property type="entry name" value="CYTOCHROME P450 15A1"/>
    <property type="match status" value="1"/>
</dbReference>
<dbReference type="GO" id="GO:0006805">
    <property type="term" value="P:xenobiotic metabolic process"/>
    <property type="evidence" value="ECO:0007669"/>
    <property type="project" value="TreeGrafter"/>
</dbReference>